<dbReference type="STRING" id="6832.A0A553PDS2"/>
<evidence type="ECO:0000313" key="10">
    <source>
        <dbReference type="Proteomes" id="UP000318571"/>
    </source>
</evidence>
<dbReference type="SUPFAM" id="SSF81383">
    <property type="entry name" value="F-box domain"/>
    <property type="match status" value="1"/>
</dbReference>
<accession>A0A553PDS2</accession>
<feature type="domain" description="F-box" evidence="8">
    <location>
        <begin position="958"/>
        <end position="1007"/>
    </location>
</feature>
<gene>
    <name evidence="9" type="ORF">TCAL_11867</name>
</gene>
<organism evidence="9 10">
    <name type="scientific">Tigriopus californicus</name>
    <name type="common">Marine copepod</name>
    <dbReference type="NCBI Taxonomy" id="6832"/>
    <lineage>
        <taxon>Eukaryota</taxon>
        <taxon>Metazoa</taxon>
        <taxon>Ecdysozoa</taxon>
        <taxon>Arthropoda</taxon>
        <taxon>Crustacea</taxon>
        <taxon>Multicrustacea</taxon>
        <taxon>Hexanauplia</taxon>
        <taxon>Copepoda</taxon>
        <taxon>Harpacticoida</taxon>
        <taxon>Harpacticidae</taxon>
        <taxon>Tigriopus</taxon>
    </lineage>
</organism>
<dbReference type="PANTHER" id="PTHR24067">
    <property type="entry name" value="UBIQUITIN-CONJUGATING ENZYME E2"/>
    <property type="match status" value="1"/>
</dbReference>
<dbReference type="FunFam" id="3.10.110.10:FF:000060">
    <property type="entry name" value="Ubiquitin conjugating enzyme (UbcB)"/>
    <property type="match status" value="1"/>
</dbReference>
<feature type="region of interest" description="Disordered" evidence="6">
    <location>
        <begin position="34"/>
        <end position="80"/>
    </location>
</feature>
<dbReference type="InterPro" id="IPR036047">
    <property type="entry name" value="F-box-like_dom_sf"/>
</dbReference>
<dbReference type="InterPro" id="IPR050113">
    <property type="entry name" value="Ub_conjugating_enzyme"/>
</dbReference>
<evidence type="ECO:0000256" key="6">
    <source>
        <dbReference type="SAM" id="MobiDB-lite"/>
    </source>
</evidence>
<dbReference type="Pfam" id="PF00179">
    <property type="entry name" value="UQ_con"/>
    <property type="match status" value="1"/>
</dbReference>
<dbReference type="EMBL" id="VCGU01000005">
    <property type="protein sequence ID" value="TRY75827.1"/>
    <property type="molecule type" value="Genomic_DNA"/>
</dbReference>
<feature type="compositionally biased region" description="Acidic residues" evidence="6">
    <location>
        <begin position="795"/>
        <end position="816"/>
    </location>
</feature>
<dbReference type="GO" id="GO:0061631">
    <property type="term" value="F:ubiquitin conjugating enzyme activity"/>
    <property type="evidence" value="ECO:0007669"/>
    <property type="project" value="UniProtKB-EC"/>
</dbReference>
<dbReference type="CDD" id="cd09917">
    <property type="entry name" value="F-box_SF"/>
    <property type="match status" value="1"/>
</dbReference>
<dbReference type="InterPro" id="IPR000608">
    <property type="entry name" value="UBC"/>
</dbReference>
<evidence type="ECO:0000313" key="9">
    <source>
        <dbReference type="EMBL" id="TRY75827.1"/>
    </source>
</evidence>
<feature type="domain" description="UBC core" evidence="7">
    <location>
        <begin position="1056"/>
        <end position="1203"/>
    </location>
</feature>
<dbReference type="AlphaFoldDB" id="A0A553PDS2"/>
<comment type="caution">
    <text evidence="9">The sequence shown here is derived from an EMBL/GenBank/DDBJ whole genome shotgun (WGS) entry which is preliminary data.</text>
</comment>
<dbReference type="Pfam" id="PF12937">
    <property type="entry name" value="F-box-like"/>
    <property type="match status" value="1"/>
</dbReference>
<dbReference type="Gene3D" id="3.10.110.10">
    <property type="entry name" value="Ubiquitin Conjugating Enzyme"/>
    <property type="match status" value="1"/>
</dbReference>
<evidence type="ECO:0000256" key="5">
    <source>
        <dbReference type="ARBA" id="ARBA00022840"/>
    </source>
</evidence>
<evidence type="ECO:0000256" key="4">
    <source>
        <dbReference type="ARBA" id="ARBA00022786"/>
    </source>
</evidence>
<name>A0A553PDS2_TIGCA</name>
<dbReference type="PROSITE" id="PS50127">
    <property type="entry name" value="UBC_2"/>
    <property type="match status" value="1"/>
</dbReference>
<dbReference type="PROSITE" id="PS50181">
    <property type="entry name" value="FBOX"/>
    <property type="match status" value="1"/>
</dbReference>
<keyword evidence="5" id="KW-0067">ATP-binding</keyword>
<keyword evidence="3" id="KW-0547">Nucleotide-binding</keyword>
<keyword evidence="10" id="KW-1185">Reference proteome</keyword>
<dbReference type="Proteomes" id="UP000318571">
    <property type="component" value="Chromosome 2"/>
</dbReference>
<dbReference type="EC" id="2.3.2.23" evidence="1"/>
<dbReference type="SMART" id="SM00256">
    <property type="entry name" value="FBOX"/>
    <property type="match status" value="1"/>
</dbReference>
<sequence>MNLARTSPECVAMPLAIKLEETASQAMTKDAEALLPSDDNEYAQINDDKHAGEEELDAEFPASDQDEEDEEDEVWNESLDGLDLKSRTRVTRKRAKRAPGPAKANPALCDWCGKSLFNKYALKKHARVCPKNKNICDVDHDHNEIDLVFSTLHSARDHIGNEGLDSDFSIRSSNERTIRYMCHLNGSYKAKKSTKKILKEKCPAYMIIYKPAHQGFATLRGCLTHNHSQEIKKISAKTKQELKDLVKVGASRSVILKEFSQKAGSLKGRLPKDTDIQNMRKTEGTRCDTKAIRERDVATNLALFTRQPELRGFHYVNLVPPGSMMDLVVEKNLNLSQLGVVLMSEQQREVFRRHPKLLLIEKEKIKRLKLVVINFLILNPRGECSPIMNILCDAESPALLMEGLKILKQLEPQALSQLKVYVSDLSQFAKKAFQAEAPWVKRVLMDGAFEKLMKQRIKDKYLLDAILNLRVLTNKFEFSQRISQFYHCAQTEEMSYFLSNYGPEGKYSPSVEWARCHAPGVPTSIDIAEPYLTLFRRQLSTVDRMDICIEKLKHSTKIFYNELASLSGSQDPETMSKIQKEFNNLHFKKSAEEYFLEPADEIICAQEYCQVKCQRCPPQYCAHLFKCTCSHYAQNGICHHMHSHVNHPSVPPMLSADPNSQTYQRPPPVVGYEDSNPPPEPAAKQSYSNHRSCVLSFSALHMAKALSSDHSDLGLPGPWPTREEVDRVSQIFLMGLANEQEDHVEHSSLCHICNGYYGPAFFPPQPTCATCHAFLYANDVDGDQAHLRQTRDESGQDPENSDDSDRDSGNEEEIPEEIPPQPDEGEHEQQPGSEDEGVNDAEPGIANDAVEEPLAFDFVPDAPIIPPEAALPLPEPPLLHNHPENHVDLSPDEVLALGHEFYRLKFGMDDVGAEIWPRPTHEDHNQDDDGIRRPVYVESLSQRLALLTEPRPNDDVPPGMIESLPPEVLLAIFSHLDDIALYAVGNVCRRWRIVLRDYINSSQWKTLTCRRWPLFKPLSRVKDWFSIYSALIESSFCIACIYQMAQNLPNLVEAPLRNKRLVNDLRNLIKHAPDGIEAQPLDSNYYHWQASITGPVGSPYEGGKFFLYLKVPFGYPFKPPEVRFITRIFHPNVSRHGDIGIDSLLQNNWVVALNIPKVLISIQSLLTDPYCHVCMEPEIAGLYRENRRLFDGVARKWTWKFAMTDAFPSVSKL</sequence>
<reference evidence="9 10" key="1">
    <citation type="journal article" date="2018" name="Nat. Ecol. Evol.">
        <title>Genomic signatures of mitonuclear coevolution across populations of Tigriopus californicus.</title>
        <authorList>
            <person name="Barreto F.S."/>
            <person name="Watson E.T."/>
            <person name="Lima T.G."/>
            <person name="Willett C.S."/>
            <person name="Edmands S."/>
            <person name="Li W."/>
            <person name="Burton R.S."/>
        </authorList>
    </citation>
    <scope>NUCLEOTIDE SEQUENCE [LARGE SCALE GENOMIC DNA]</scope>
    <source>
        <strain evidence="9 10">San Diego</strain>
    </source>
</reference>
<dbReference type="SMART" id="SM00212">
    <property type="entry name" value="UBCc"/>
    <property type="match status" value="1"/>
</dbReference>
<dbReference type="InterPro" id="IPR016135">
    <property type="entry name" value="UBQ-conjugating_enzyme/RWD"/>
</dbReference>
<dbReference type="CDD" id="cd23826">
    <property type="entry name" value="UEV_Morgue-like"/>
    <property type="match status" value="1"/>
</dbReference>
<evidence type="ECO:0000259" key="7">
    <source>
        <dbReference type="PROSITE" id="PS50127"/>
    </source>
</evidence>
<keyword evidence="4" id="KW-0833">Ubl conjugation pathway</keyword>
<proteinExistence type="predicted"/>
<protein>
    <recommendedName>
        <fullName evidence="1">E2 ubiquitin-conjugating enzyme</fullName>
        <ecNumber evidence="1">2.3.2.23</ecNumber>
    </recommendedName>
</protein>
<feature type="compositionally biased region" description="Acidic residues" evidence="6">
    <location>
        <begin position="54"/>
        <end position="75"/>
    </location>
</feature>
<dbReference type="InterPro" id="IPR001810">
    <property type="entry name" value="F-box_dom"/>
</dbReference>
<dbReference type="SUPFAM" id="SSF54495">
    <property type="entry name" value="UBC-like"/>
    <property type="match status" value="1"/>
</dbReference>
<evidence type="ECO:0000256" key="2">
    <source>
        <dbReference type="ARBA" id="ARBA00022679"/>
    </source>
</evidence>
<evidence type="ECO:0000259" key="8">
    <source>
        <dbReference type="PROSITE" id="PS50181"/>
    </source>
</evidence>
<keyword evidence="2" id="KW-0808">Transferase</keyword>
<feature type="region of interest" description="Disordered" evidence="6">
    <location>
        <begin position="788"/>
        <end position="843"/>
    </location>
</feature>
<evidence type="ECO:0000256" key="1">
    <source>
        <dbReference type="ARBA" id="ARBA00012486"/>
    </source>
</evidence>
<dbReference type="GO" id="GO:0005524">
    <property type="term" value="F:ATP binding"/>
    <property type="evidence" value="ECO:0007669"/>
    <property type="project" value="UniProtKB-KW"/>
</dbReference>
<dbReference type="Gene3D" id="1.20.1280.50">
    <property type="match status" value="1"/>
</dbReference>
<evidence type="ECO:0000256" key="3">
    <source>
        <dbReference type="ARBA" id="ARBA00022741"/>
    </source>
</evidence>